<dbReference type="InterPro" id="IPR015927">
    <property type="entry name" value="Peptidase_S24_S26A/B/C"/>
</dbReference>
<evidence type="ECO:0000313" key="7">
    <source>
        <dbReference type="Proteomes" id="UP000054624"/>
    </source>
</evidence>
<dbReference type="PANTHER" id="PTHR40661:SF3">
    <property type="entry name" value="FELS-1 PROPHAGE TRANSCRIPTIONAL REGULATOR"/>
    <property type="match status" value="1"/>
</dbReference>
<keyword evidence="1" id="KW-0805">Transcription regulation</keyword>
<dbReference type="Pfam" id="PF00717">
    <property type="entry name" value="Peptidase_S24"/>
    <property type="match status" value="1"/>
</dbReference>
<feature type="compositionally biased region" description="Polar residues" evidence="4">
    <location>
        <begin position="98"/>
        <end position="115"/>
    </location>
</feature>
<dbReference type="CDD" id="cd06529">
    <property type="entry name" value="S24_LexA-like"/>
    <property type="match status" value="1"/>
</dbReference>
<evidence type="ECO:0000313" key="6">
    <source>
        <dbReference type="EMBL" id="SAK88106.1"/>
    </source>
</evidence>
<dbReference type="InterPro" id="IPR001387">
    <property type="entry name" value="Cro/C1-type_HTH"/>
</dbReference>
<dbReference type="SMART" id="SM00530">
    <property type="entry name" value="HTH_XRE"/>
    <property type="match status" value="2"/>
</dbReference>
<evidence type="ECO:0000256" key="4">
    <source>
        <dbReference type="SAM" id="MobiDB-lite"/>
    </source>
</evidence>
<dbReference type="Proteomes" id="UP000054624">
    <property type="component" value="Unassembled WGS sequence"/>
</dbReference>
<dbReference type="SUPFAM" id="SSF47413">
    <property type="entry name" value="lambda repressor-like DNA-binding domains"/>
    <property type="match status" value="1"/>
</dbReference>
<evidence type="ECO:0000259" key="5">
    <source>
        <dbReference type="SMART" id="SM00530"/>
    </source>
</evidence>
<keyword evidence="3" id="KW-0804">Transcription</keyword>
<proteinExistence type="predicted"/>
<dbReference type="Gene3D" id="2.10.109.10">
    <property type="entry name" value="Umud Fragment, subunit A"/>
    <property type="match status" value="1"/>
</dbReference>
<keyword evidence="7" id="KW-1185">Reference proteome</keyword>
<accession>A0A158D1K8</accession>
<dbReference type="GO" id="GO:0003677">
    <property type="term" value="F:DNA binding"/>
    <property type="evidence" value="ECO:0007669"/>
    <property type="project" value="UniProtKB-KW"/>
</dbReference>
<reference evidence="7" key="1">
    <citation type="submission" date="2016-01" db="EMBL/GenBank/DDBJ databases">
        <authorList>
            <person name="Peeters Charlotte."/>
        </authorList>
    </citation>
    <scope>NUCLEOTIDE SEQUENCE [LARGE SCALE GENOMIC DNA]</scope>
</reference>
<dbReference type="EMBL" id="FCOI02000031">
    <property type="protein sequence ID" value="SAK88106.1"/>
    <property type="molecule type" value="Genomic_DNA"/>
</dbReference>
<organism evidence="6 7">
    <name type="scientific">Caballeronia temeraria</name>
    <dbReference type="NCBI Taxonomy" id="1777137"/>
    <lineage>
        <taxon>Bacteria</taxon>
        <taxon>Pseudomonadati</taxon>
        <taxon>Pseudomonadota</taxon>
        <taxon>Betaproteobacteria</taxon>
        <taxon>Burkholderiales</taxon>
        <taxon>Burkholderiaceae</taxon>
        <taxon>Caballeronia</taxon>
    </lineage>
</organism>
<feature type="domain" description="HTH cro/C1-type" evidence="5">
    <location>
        <begin position="16"/>
        <end position="74"/>
    </location>
</feature>
<dbReference type="InterPro" id="IPR039418">
    <property type="entry name" value="LexA-like"/>
</dbReference>
<feature type="domain" description="HTH cro/C1-type" evidence="5">
    <location>
        <begin position="133"/>
        <end position="189"/>
    </location>
</feature>
<evidence type="ECO:0000256" key="1">
    <source>
        <dbReference type="ARBA" id="ARBA00023015"/>
    </source>
</evidence>
<gene>
    <name evidence="6" type="ORF">AWB76_06281</name>
</gene>
<dbReference type="PANTHER" id="PTHR40661">
    <property type="match status" value="1"/>
</dbReference>
<evidence type="ECO:0000256" key="2">
    <source>
        <dbReference type="ARBA" id="ARBA00023125"/>
    </source>
</evidence>
<protein>
    <submittedName>
        <fullName evidence="6">LexA repressor</fullName>
    </submittedName>
</protein>
<feature type="region of interest" description="Disordered" evidence="4">
    <location>
        <begin position="94"/>
        <end position="124"/>
    </location>
</feature>
<sequence length="347" mass="38561">MNTIVYTMRPMSLGKNVKHLRALADIALEPLAEALGLERAAGRQKIYALEKRESRKSDIASDLARFFGFPVERLLTEDLTHLTRDEWLAIRSAYHHSNPPNNGQNPTQIEQSPTQARADHSRTEFGRSEALQRVQAAGNSLGLSATDIAKAANVDQAVAERWLRAEGDPPTLVQAVALQSKFGINAVWLTKGKGDPGVTVRFADEYQPIPITNWKAIPVVGMAQLGDNGYWADLEYPVGHGEGYVNFPTNDPDAYALRCEGDSMRPRIKAGEFVVVEPNHEIEPGDEVLVKSIDGRVMVKEFLYRRSGRTHLISTNDAHPPVAFTDDEIEKMHYVAGIAKRAMWRPD</sequence>
<dbReference type="SUPFAM" id="SSF51306">
    <property type="entry name" value="LexA/Signal peptidase"/>
    <property type="match status" value="1"/>
</dbReference>
<name>A0A158D1K8_9BURK</name>
<dbReference type="InterPro" id="IPR036286">
    <property type="entry name" value="LexA/Signal_pep-like_sf"/>
</dbReference>
<dbReference type="Gene3D" id="1.10.260.40">
    <property type="entry name" value="lambda repressor-like DNA-binding domains"/>
    <property type="match status" value="1"/>
</dbReference>
<dbReference type="InterPro" id="IPR010982">
    <property type="entry name" value="Lambda_DNA-bd_dom_sf"/>
</dbReference>
<dbReference type="AlphaFoldDB" id="A0A158D1K8"/>
<dbReference type="STRING" id="1777137.AWB76_06281"/>
<evidence type="ECO:0000256" key="3">
    <source>
        <dbReference type="ARBA" id="ARBA00023163"/>
    </source>
</evidence>
<keyword evidence="2" id="KW-0238">DNA-binding</keyword>